<organism evidence="1 2">
    <name type="scientific">Hypoxylon rubiginosum</name>
    <dbReference type="NCBI Taxonomy" id="110542"/>
    <lineage>
        <taxon>Eukaryota</taxon>
        <taxon>Fungi</taxon>
        <taxon>Dikarya</taxon>
        <taxon>Ascomycota</taxon>
        <taxon>Pezizomycotina</taxon>
        <taxon>Sordariomycetes</taxon>
        <taxon>Xylariomycetidae</taxon>
        <taxon>Xylariales</taxon>
        <taxon>Hypoxylaceae</taxon>
        <taxon>Hypoxylon</taxon>
    </lineage>
</organism>
<proteinExistence type="predicted"/>
<name>A0ACC0DBI0_9PEZI</name>
<sequence length="395" mass="43262">MASIKKNDIKWCDVNTKAERIERGQKVPLRLFNRPSPNSNSIDLKQYHSGFEDVVGIRPRYSLLLSSDESTGNHLFRNGCVFVQSPAGLVGHLYVMSGPLQVTNSSALPTILISHVICDYSSKSDSEESLMEEDEEYRYAFKTTSVEWKKLRPPKNMPMPAGACSFGRGVLYCSQGTLSSDTGGLWEMPQNQPPLPVLTSYLGRPFNSIQNVVKDRKGGLWFTDASTGFELDIRPKPKLPNQVYRVDTDGQNVRVVADGFGRPTGIAVNKDGSTLYVSDTDAIRADGSTDPTRAATIYAFDIIQRSGSSFLTNRRVFAYAREGVPSAVICDIEGRVFAACGDGVEVFSPGGIALGLIEILGGCTTICFGSTDKELLIGSGQRLWSFLMRVPIRDS</sequence>
<accession>A0ACC0DBI0</accession>
<evidence type="ECO:0000313" key="1">
    <source>
        <dbReference type="EMBL" id="KAI6090107.1"/>
    </source>
</evidence>
<reference evidence="1 2" key="1">
    <citation type="journal article" date="2022" name="New Phytol.">
        <title>Ecological generalism drives hyperdiversity of secondary metabolite gene clusters in xylarialean endophytes.</title>
        <authorList>
            <person name="Franco M.E.E."/>
            <person name="Wisecaver J.H."/>
            <person name="Arnold A.E."/>
            <person name="Ju Y.M."/>
            <person name="Slot J.C."/>
            <person name="Ahrendt S."/>
            <person name="Moore L.P."/>
            <person name="Eastman K.E."/>
            <person name="Scott K."/>
            <person name="Konkel Z."/>
            <person name="Mondo S.J."/>
            <person name="Kuo A."/>
            <person name="Hayes R.D."/>
            <person name="Haridas S."/>
            <person name="Andreopoulos B."/>
            <person name="Riley R."/>
            <person name="LaButti K."/>
            <person name="Pangilinan J."/>
            <person name="Lipzen A."/>
            <person name="Amirebrahimi M."/>
            <person name="Yan J."/>
            <person name="Adam C."/>
            <person name="Keymanesh K."/>
            <person name="Ng V."/>
            <person name="Louie K."/>
            <person name="Northen T."/>
            <person name="Drula E."/>
            <person name="Henrissat B."/>
            <person name="Hsieh H.M."/>
            <person name="Youens-Clark K."/>
            <person name="Lutzoni F."/>
            <person name="Miadlikowska J."/>
            <person name="Eastwood D.C."/>
            <person name="Hamelin R.C."/>
            <person name="Grigoriev I.V."/>
            <person name="U'Ren J.M."/>
        </authorList>
    </citation>
    <scope>NUCLEOTIDE SEQUENCE [LARGE SCALE GENOMIC DNA]</scope>
    <source>
        <strain evidence="1 2">ER1909</strain>
    </source>
</reference>
<comment type="caution">
    <text evidence="1">The sequence shown here is derived from an EMBL/GenBank/DDBJ whole genome shotgun (WGS) entry which is preliminary data.</text>
</comment>
<dbReference type="Proteomes" id="UP001497680">
    <property type="component" value="Unassembled WGS sequence"/>
</dbReference>
<protein>
    <submittedName>
        <fullName evidence="1">Uncharacterized protein</fullName>
    </submittedName>
</protein>
<evidence type="ECO:0000313" key="2">
    <source>
        <dbReference type="Proteomes" id="UP001497680"/>
    </source>
</evidence>
<gene>
    <name evidence="1" type="ORF">F4821DRAFT_229626</name>
</gene>
<dbReference type="EMBL" id="MU394292">
    <property type="protein sequence ID" value="KAI6090107.1"/>
    <property type="molecule type" value="Genomic_DNA"/>
</dbReference>
<keyword evidence="2" id="KW-1185">Reference proteome</keyword>